<accession>A0A0A9R2E3</accession>
<evidence type="ECO:0000313" key="1">
    <source>
        <dbReference type="EMBL" id="JAD15588.1"/>
    </source>
</evidence>
<dbReference type="EMBL" id="GBRH01282307">
    <property type="protein sequence ID" value="JAD15588.1"/>
    <property type="molecule type" value="Transcribed_RNA"/>
</dbReference>
<name>A0A0A9R2E3_ARUDO</name>
<reference evidence="1" key="1">
    <citation type="submission" date="2014-09" db="EMBL/GenBank/DDBJ databases">
        <authorList>
            <person name="Magalhaes I.L.F."/>
            <person name="Oliveira U."/>
            <person name="Santos F.R."/>
            <person name="Vidigal T.H.D.A."/>
            <person name="Brescovit A.D."/>
            <person name="Santos A.J."/>
        </authorList>
    </citation>
    <scope>NUCLEOTIDE SEQUENCE</scope>
    <source>
        <tissue evidence="1">Shoot tissue taken approximately 20 cm above the soil surface</tissue>
    </source>
</reference>
<organism evidence="1">
    <name type="scientific">Arundo donax</name>
    <name type="common">Giant reed</name>
    <name type="synonym">Donax arundinaceus</name>
    <dbReference type="NCBI Taxonomy" id="35708"/>
    <lineage>
        <taxon>Eukaryota</taxon>
        <taxon>Viridiplantae</taxon>
        <taxon>Streptophyta</taxon>
        <taxon>Embryophyta</taxon>
        <taxon>Tracheophyta</taxon>
        <taxon>Spermatophyta</taxon>
        <taxon>Magnoliopsida</taxon>
        <taxon>Liliopsida</taxon>
        <taxon>Poales</taxon>
        <taxon>Poaceae</taxon>
        <taxon>PACMAD clade</taxon>
        <taxon>Arundinoideae</taxon>
        <taxon>Arundineae</taxon>
        <taxon>Arundo</taxon>
    </lineage>
</organism>
<protein>
    <submittedName>
        <fullName evidence="1">Uncharacterized protein</fullName>
    </submittedName>
</protein>
<sequence length="41" mass="4858">MNPKDQRIQRRSNFFSFATEIMPAGKEFAKNKIKEPFIARN</sequence>
<proteinExistence type="predicted"/>
<reference evidence="1" key="2">
    <citation type="journal article" date="2015" name="Data Brief">
        <title>Shoot transcriptome of the giant reed, Arundo donax.</title>
        <authorList>
            <person name="Barrero R.A."/>
            <person name="Guerrero F.D."/>
            <person name="Moolhuijzen P."/>
            <person name="Goolsby J.A."/>
            <person name="Tidwell J."/>
            <person name="Bellgard S.E."/>
            <person name="Bellgard M.I."/>
        </authorList>
    </citation>
    <scope>NUCLEOTIDE SEQUENCE</scope>
    <source>
        <tissue evidence="1">Shoot tissue taken approximately 20 cm above the soil surface</tissue>
    </source>
</reference>
<dbReference type="AlphaFoldDB" id="A0A0A9R2E3"/>